<evidence type="ECO:0000256" key="6">
    <source>
        <dbReference type="ARBA" id="ARBA00023128"/>
    </source>
</evidence>
<accession>A0A2R2MSM6</accession>
<dbReference type="RefSeq" id="XP_023933133.1">
    <property type="nucleotide sequence ID" value="XM_024077365.1"/>
</dbReference>
<evidence type="ECO:0000256" key="5">
    <source>
        <dbReference type="ARBA" id="ARBA00022801"/>
    </source>
</evidence>
<evidence type="ECO:0000256" key="7">
    <source>
        <dbReference type="ARBA" id="ARBA00023136"/>
    </source>
</evidence>
<sequence>MAGKNKVTRLVQVVAGFGAAAAGGWVISRYMFKDKTKHAPGHADQLETPKKWDYNWDKREPKSMVRPPKSEKDQKEYENNLEKAKPTASRHLLFIRHGQYNLKGEKDEDRILTDLGRKQAALVGQRLKELDLPYSLLVYSTMARATETGKIVQKFLPPDIPVNTCSFIREGAPIQPEPPVGHWRPEQSFFEDGARIEAAFRKYFHRAKPSQEKDSYEVYVCHANVIRYFVCRALQFPPEAWLRLTLHNCSITWLTIRPSGRVSLKGLGDSGHLPPDCLTTN</sequence>
<keyword evidence="4" id="KW-1000">Mitochondrion outer membrane</keyword>
<dbReference type="FunFam" id="3.40.50.1240:FF:000009">
    <property type="entry name" value="serine/threonine-protein phosphatase PGAM5, mitochondrial isoform X1"/>
    <property type="match status" value="1"/>
</dbReference>
<dbReference type="InterPro" id="IPR013078">
    <property type="entry name" value="His_Pase_superF_clade-1"/>
</dbReference>
<dbReference type="OrthoDB" id="2118094at2759"/>
<dbReference type="CDD" id="cd07067">
    <property type="entry name" value="HP_PGM_like"/>
    <property type="match status" value="1"/>
</dbReference>
<comment type="catalytic activity">
    <reaction evidence="11">
        <text>O-phospho-L-threonyl-[protein] + H2O = L-threonyl-[protein] + phosphate</text>
        <dbReference type="Rhea" id="RHEA:47004"/>
        <dbReference type="Rhea" id="RHEA-COMP:11060"/>
        <dbReference type="Rhea" id="RHEA-COMP:11605"/>
        <dbReference type="ChEBI" id="CHEBI:15377"/>
        <dbReference type="ChEBI" id="CHEBI:30013"/>
        <dbReference type="ChEBI" id="CHEBI:43474"/>
        <dbReference type="ChEBI" id="CHEBI:61977"/>
        <dbReference type="EC" id="3.1.3.16"/>
    </reaction>
</comment>
<dbReference type="PANTHER" id="PTHR20935">
    <property type="entry name" value="PHOSPHOGLYCERATE MUTASE-RELATED"/>
    <property type="match status" value="1"/>
</dbReference>
<keyword evidence="7" id="KW-0472">Membrane</keyword>
<dbReference type="PANTHER" id="PTHR20935:SF0">
    <property type="entry name" value="SERINE_THREONINE-PROTEIN PHOSPHATASE PGAM5, MITOCHONDRIAL"/>
    <property type="match status" value="1"/>
</dbReference>
<dbReference type="SUPFAM" id="SSF53254">
    <property type="entry name" value="Phosphoglycerate mutase-like"/>
    <property type="match status" value="1"/>
</dbReference>
<evidence type="ECO:0000256" key="3">
    <source>
        <dbReference type="ARBA" id="ARBA00013081"/>
    </source>
</evidence>
<gene>
    <name evidence="14" type="primary">LOC106169662</name>
</gene>
<dbReference type="Pfam" id="PF00300">
    <property type="entry name" value="His_Phos_1"/>
    <property type="match status" value="2"/>
</dbReference>
<organism evidence="13 14">
    <name type="scientific">Lingula anatina</name>
    <name type="common">Brachiopod</name>
    <name type="synonym">Lingula unguis</name>
    <dbReference type="NCBI Taxonomy" id="7574"/>
    <lineage>
        <taxon>Eukaryota</taxon>
        <taxon>Metazoa</taxon>
        <taxon>Spiralia</taxon>
        <taxon>Lophotrochozoa</taxon>
        <taxon>Brachiopoda</taxon>
        <taxon>Linguliformea</taxon>
        <taxon>Lingulata</taxon>
        <taxon>Lingulida</taxon>
        <taxon>Linguloidea</taxon>
        <taxon>Lingulidae</taxon>
        <taxon>Lingula</taxon>
    </lineage>
</organism>
<evidence type="ECO:0000313" key="14">
    <source>
        <dbReference type="RefSeq" id="XP_023933133.1"/>
    </source>
</evidence>
<dbReference type="InterPro" id="IPR051021">
    <property type="entry name" value="Mito_Ser/Thr_phosphatase"/>
</dbReference>
<comment type="catalytic activity">
    <reaction evidence="10">
        <text>O-phospho-L-seryl-[protein] + H2O = L-seryl-[protein] + phosphate</text>
        <dbReference type="Rhea" id="RHEA:20629"/>
        <dbReference type="Rhea" id="RHEA-COMP:9863"/>
        <dbReference type="Rhea" id="RHEA-COMP:11604"/>
        <dbReference type="ChEBI" id="CHEBI:15377"/>
        <dbReference type="ChEBI" id="CHEBI:29999"/>
        <dbReference type="ChEBI" id="CHEBI:43474"/>
        <dbReference type="ChEBI" id="CHEBI:83421"/>
        <dbReference type="EC" id="3.1.3.16"/>
    </reaction>
</comment>
<protein>
    <recommendedName>
        <fullName evidence="8">Serine/threonine-protein phosphatase PGAM5, mitochondrial</fullName>
        <ecNumber evidence="3">3.1.3.16</ecNumber>
    </recommendedName>
    <alternativeName>
        <fullName evidence="9">Serine/threonine-protein phosphatase Pgam5, mitochondrial</fullName>
    </alternativeName>
</protein>
<evidence type="ECO:0000256" key="9">
    <source>
        <dbReference type="ARBA" id="ARBA00040722"/>
    </source>
</evidence>
<dbReference type="AlphaFoldDB" id="A0A2R2MSM6"/>
<keyword evidence="13" id="KW-1185">Reference proteome</keyword>
<dbReference type="GO" id="GO:0090141">
    <property type="term" value="P:positive regulation of mitochondrial fission"/>
    <property type="evidence" value="ECO:0007669"/>
    <property type="project" value="TreeGrafter"/>
</dbReference>
<reference evidence="14" key="1">
    <citation type="submission" date="2025-08" db="UniProtKB">
        <authorList>
            <consortium name="RefSeq"/>
        </authorList>
    </citation>
    <scope>IDENTIFICATION</scope>
    <source>
        <tissue evidence="14">Gonads</tissue>
    </source>
</reference>
<feature type="region of interest" description="Disordered" evidence="12">
    <location>
        <begin position="58"/>
        <end position="84"/>
    </location>
</feature>
<dbReference type="EC" id="3.1.3.16" evidence="3"/>
<dbReference type="Proteomes" id="UP000085678">
    <property type="component" value="Unplaced"/>
</dbReference>
<dbReference type="SMART" id="SM00855">
    <property type="entry name" value="PGAM"/>
    <property type="match status" value="1"/>
</dbReference>
<keyword evidence="5" id="KW-0378">Hydrolase</keyword>
<evidence type="ECO:0000256" key="8">
    <source>
        <dbReference type="ARBA" id="ARBA00039765"/>
    </source>
</evidence>
<comment type="subcellular location">
    <subcellularLocation>
        <location evidence="1">Mitochondrion outer membrane</location>
    </subcellularLocation>
</comment>
<evidence type="ECO:0000256" key="2">
    <source>
        <dbReference type="ARBA" id="ARBA00006717"/>
    </source>
</evidence>
<dbReference type="GO" id="GO:0005741">
    <property type="term" value="C:mitochondrial outer membrane"/>
    <property type="evidence" value="ECO:0007669"/>
    <property type="project" value="UniProtKB-SubCell"/>
</dbReference>
<evidence type="ECO:0000256" key="10">
    <source>
        <dbReference type="ARBA" id="ARBA00047761"/>
    </source>
</evidence>
<dbReference type="Gene3D" id="3.40.50.1240">
    <property type="entry name" value="Phosphoglycerate mutase-like"/>
    <property type="match status" value="1"/>
</dbReference>
<keyword evidence="6" id="KW-0496">Mitochondrion</keyword>
<dbReference type="InterPro" id="IPR029033">
    <property type="entry name" value="His_PPase_superfam"/>
</dbReference>
<name>A0A2R2MSM6_LINAN</name>
<evidence type="ECO:0000313" key="13">
    <source>
        <dbReference type="Proteomes" id="UP000085678"/>
    </source>
</evidence>
<evidence type="ECO:0000256" key="11">
    <source>
        <dbReference type="ARBA" id="ARBA00048336"/>
    </source>
</evidence>
<dbReference type="GO" id="GO:0004722">
    <property type="term" value="F:protein serine/threonine phosphatase activity"/>
    <property type="evidence" value="ECO:0007669"/>
    <property type="project" value="UniProtKB-EC"/>
</dbReference>
<evidence type="ECO:0000256" key="1">
    <source>
        <dbReference type="ARBA" id="ARBA00004294"/>
    </source>
</evidence>
<dbReference type="GeneID" id="106169662"/>
<evidence type="ECO:0000256" key="4">
    <source>
        <dbReference type="ARBA" id="ARBA00022787"/>
    </source>
</evidence>
<proteinExistence type="inferred from homology"/>
<evidence type="ECO:0000256" key="12">
    <source>
        <dbReference type="SAM" id="MobiDB-lite"/>
    </source>
</evidence>
<comment type="similarity">
    <text evidence="2">Belongs to the phosphoglycerate mutase family. BPG-dependent PGAM subfamily.</text>
</comment>